<organism evidence="1 2">
    <name type="scientific">Winogradskyella ouciana</name>
    <dbReference type="NCBI Taxonomy" id="2608631"/>
    <lineage>
        <taxon>Bacteria</taxon>
        <taxon>Pseudomonadati</taxon>
        <taxon>Bacteroidota</taxon>
        <taxon>Flavobacteriia</taxon>
        <taxon>Flavobacteriales</taxon>
        <taxon>Flavobacteriaceae</taxon>
        <taxon>Winogradskyella</taxon>
    </lineage>
</organism>
<dbReference type="InterPro" id="IPR039498">
    <property type="entry name" value="NTP_transf_5"/>
</dbReference>
<dbReference type="EMBL" id="WJYA01000004">
    <property type="protein sequence ID" value="MTE26528.1"/>
    <property type="molecule type" value="Genomic_DNA"/>
</dbReference>
<reference evidence="1 2" key="1">
    <citation type="submission" date="2019-11" db="EMBL/GenBank/DDBJ databases">
        <title>Winogradskyella ouciana sp. nov., isolated from the hadal seawater of the Mariana Trench.</title>
        <authorList>
            <person name="Liu R."/>
        </authorList>
    </citation>
    <scope>NUCLEOTIDE SEQUENCE [LARGE SCALE GENOMIC DNA]</scope>
    <source>
        <strain evidence="1 2">ZXX205</strain>
    </source>
</reference>
<dbReference type="RefSeq" id="WP_155088347.1">
    <property type="nucleotide sequence ID" value="NZ_WJYA01000004.1"/>
</dbReference>
<dbReference type="Proteomes" id="UP000447545">
    <property type="component" value="Unassembled WGS sequence"/>
</dbReference>
<dbReference type="AlphaFoldDB" id="A0A7K1GDN7"/>
<accession>A0A7K1GDN7</accession>
<sequence length="354" mass="41477">MGNLAVTYQNIADILSFETSNSELEQLLSHSSFNWDAIVSEGSRHLVLPALYCRLQSKELLHILPNDLNEYLEEITELNRERNSAILDQINIITEWFNKHNIEHAFLKGAALLALDCYDDIAERMIGDIDILVATDQLDLAFDLLKTKAYSPTEQTLGFDFFEHKHLPRLKTEHHICAVELHKTLFVTYKDSYLATSNILKKKQYKNKISIPSRAHLLRHNILNYQINDKGSWFNSISFRSAYDTLILLRGKHFNPSDYNNKIYRKYFNVSGLFFNDIKVLTKSKESFLTSFYLFKLTHISFYKFWNTLLKIIDSSLLLFGRTLFFLKNKDYRKAIINDKERIYNRIKSFLSNS</sequence>
<proteinExistence type="predicted"/>
<comment type="caution">
    <text evidence="1">The sequence shown here is derived from an EMBL/GenBank/DDBJ whole genome shotgun (WGS) entry which is preliminary data.</text>
</comment>
<dbReference type="Pfam" id="PF14907">
    <property type="entry name" value="NTP_transf_5"/>
    <property type="match status" value="1"/>
</dbReference>
<gene>
    <name evidence="1" type="ORF">F1003_06240</name>
</gene>
<evidence type="ECO:0008006" key="3">
    <source>
        <dbReference type="Google" id="ProtNLM"/>
    </source>
</evidence>
<evidence type="ECO:0000313" key="2">
    <source>
        <dbReference type="Proteomes" id="UP000447545"/>
    </source>
</evidence>
<protein>
    <recommendedName>
        <fullName evidence="3">Nucleotidyltransferase family protein</fullName>
    </recommendedName>
</protein>
<name>A0A7K1GDN7_9FLAO</name>
<keyword evidence="2" id="KW-1185">Reference proteome</keyword>
<evidence type="ECO:0000313" key="1">
    <source>
        <dbReference type="EMBL" id="MTE26528.1"/>
    </source>
</evidence>